<dbReference type="AlphaFoldDB" id="A0AA40B9K8"/>
<evidence type="ECO:0000313" key="2">
    <source>
        <dbReference type="Proteomes" id="UP001172102"/>
    </source>
</evidence>
<sequence>MATRLGLFFKTKKRRDDLELRQLLFTRHLKQLLLPLVVDDDKIKVLLAAPGGRQLEGSLDYQSPREAIAGVV</sequence>
<dbReference type="EMBL" id="JAUKUA010000001">
    <property type="protein sequence ID" value="KAK0730182.1"/>
    <property type="molecule type" value="Genomic_DNA"/>
</dbReference>
<comment type="caution">
    <text evidence="1">The sequence shown here is derived from an EMBL/GenBank/DDBJ whole genome shotgun (WGS) entry which is preliminary data.</text>
</comment>
<gene>
    <name evidence="1" type="ORF">B0H67DRAFT_651983</name>
</gene>
<evidence type="ECO:0000313" key="1">
    <source>
        <dbReference type="EMBL" id="KAK0730182.1"/>
    </source>
</evidence>
<proteinExistence type="predicted"/>
<name>A0AA40B9K8_9PEZI</name>
<reference evidence="1" key="1">
    <citation type="submission" date="2023-06" db="EMBL/GenBank/DDBJ databases">
        <title>Genome-scale phylogeny and comparative genomics of the fungal order Sordariales.</title>
        <authorList>
            <consortium name="Lawrence Berkeley National Laboratory"/>
            <person name="Hensen N."/>
            <person name="Bonometti L."/>
            <person name="Westerberg I."/>
            <person name="Brannstrom I.O."/>
            <person name="Guillou S."/>
            <person name="Cros-Aarteil S."/>
            <person name="Calhoun S."/>
            <person name="Haridas S."/>
            <person name="Kuo A."/>
            <person name="Mondo S."/>
            <person name="Pangilinan J."/>
            <person name="Riley R."/>
            <person name="Labutti K."/>
            <person name="Andreopoulos B."/>
            <person name="Lipzen A."/>
            <person name="Chen C."/>
            <person name="Yanf M."/>
            <person name="Daum C."/>
            <person name="Ng V."/>
            <person name="Clum A."/>
            <person name="Steindorff A."/>
            <person name="Ohm R."/>
            <person name="Martin F."/>
            <person name="Silar P."/>
            <person name="Natvig D."/>
            <person name="Lalanne C."/>
            <person name="Gautier V."/>
            <person name="Ament-Velasquez S.L."/>
            <person name="Kruys A."/>
            <person name="Hutchinson M.I."/>
            <person name="Powell A.J."/>
            <person name="Barry K."/>
            <person name="Miller A.N."/>
            <person name="Grigoriev I.V."/>
            <person name="Debuchy R."/>
            <person name="Gladieux P."/>
            <person name="Thoren M.H."/>
            <person name="Johannesson H."/>
        </authorList>
    </citation>
    <scope>NUCLEOTIDE SEQUENCE</scope>
    <source>
        <strain evidence="1">SMH4607-1</strain>
    </source>
</reference>
<keyword evidence="2" id="KW-1185">Reference proteome</keyword>
<organism evidence="1 2">
    <name type="scientific">Lasiosphaeris hirsuta</name>
    <dbReference type="NCBI Taxonomy" id="260670"/>
    <lineage>
        <taxon>Eukaryota</taxon>
        <taxon>Fungi</taxon>
        <taxon>Dikarya</taxon>
        <taxon>Ascomycota</taxon>
        <taxon>Pezizomycotina</taxon>
        <taxon>Sordariomycetes</taxon>
        <taxon>Sordariomycetidae</taxon>
        <taxon>Sordariales</taxon>
        <taxon>Lasiosphaeriaceae</taxon>
        <taxon>Lasiosphaeris</taxon>
    </lineage>
</organism>
<accession>A0AA40B9K8</accession>
<protein>
    <submittedName>
        <fullName evidence="1">Uncharacterized protein</fullName>
    </submittedName>
</protein>
<dbReference type="Proteomes" id="UP001172102">
    <property type="component" value="Unassembled WGS sequence"/>
</dbReference>